<comment type="caution">
    <text evidence="4">The sequence shown here is derived from an EMBL/GenBank/DDBJ whole genome shotgun (WGS) entry which is preliminary data.</text>
</comment>
<evidence type="ECO:0000256" key="2">
    <source>
        <dbReference type="ARBA" id="ARBA00023445"/>
    </source>
</evidence>
<organism evidence="4 5">
    <name type="scientific">Agrilactobacillus composti DSM 18527 = JCM 14202</name>
    <dbReference type="NCBI Taxonomy" id="1423734"/>
    <lineage>
        <taxon>Bacteria</taxon>
        <taxon>Bacillati</taxon>
        <taxon>Bacillota</taxon>
        <taxon>Bacilli</taxon>
        <taxon>Lactobacillales</taxon>
        <taxon>Lactobacillaceae</taxon>
        <taxon>Agrilactobacillus</taxon>
    </lineage>
</organism>
<dbReference type="RefSeq" id="WP_035455976.1">
    <property type="nucleotide sequence ID" value="NZ_AZGA01000068.1"/>
</dbReference>
<dbReference type="eggNOG" id="COG0451">
    <property type="taxonomic scope" value="Bacteria"/>
</dbReference>
<dbReference type="EMBL" id="AZGA01000068">
    <property type="protein sequence ID" value="KRM32716.1"/>
    <property type="molecule type" value="Genomic_DNA"/>
</dbReference>
<dbReference type="PANTHER" id="PTHR10366:SF564">
    <property type="entry name" value="STEROL-4-ALPHA-CARBOXYLATE 3-DEHYDROGENASE, DECARBOXYLATING"/>
    <property type="match status" value="1"/>
</dbReference>
<dbReference type="Pfam" id="PF01370">
    <property type="entry name" value="Epimerase"/>
    <property type="match status" value="1"/>
</dbReference>
<keyword evidence="1" id="KW-0560">Oxidoreductase</keyword>
<proteinExistence type="inferred from homology"/>
<dbReference type="PATRIC" id="fig|1423734.3.peg.283"/>
<dbReference type="SUPFAM" id="SSF51735">
    <property type="entry name" value="NAD(P)-binding Rossmann-fold domains"/>
    <property type="match status" value="1"/>
</dbReference>
<dbReference type="InterPro" id="IPR001509">
    <property type="entry name" value="Epimerase_deHydtase"/>
</dbReference>
<comment type="similarity">
    <text evidence="2">Belongs to the NAD(P)-dependent epimerase/dehydratase family. Dihydroflavonol-4-reductase subfamily.</text>
</comment>
<sequence>MSKKIIVTGGTGFVASWVLYEFLNQGYDVATSLRDLTKQTQVLAELKPLLTPAQLNQLTFFEADLTSAENWAAAMAGAVGVIHVASPLGHGTESTAEMVAIAKNGTLNVLQAAHRAGVQRVVMTSSQAASTPTRDSRATLDESFWSDLNNPDLDPYRISKIEAEKAAWQFAKTHDLALTTILPGAIFGPVLSPKNLSSNGILLQLLKGMPLIPQVPLEISDVRNLATLHRLAFENPKAIGKRYLAASQTLTMPEVAQIYKQAFPTLKLKVRKMPNWLPPLLAKFIPAMRSLVPMLNRQYHHTTQAAATDLGLTQYPPETTVLDAAEKLLAYHLVS</sequence>
<dbReference type="GO" id="GO:0016616">
    <property type="term" value="F:oxidoreductase activity, acting on the CH-OH group of donors, NAD or NADP as acceptor"/>
    <property type="evidence" value="ECO:0007669"/>
    <property type="project" value="TreeGrafter"/>
</dbReference>
<dbReference type="PANTHER" id="PTHR10366">
    <property type="entry name" value="NAD DEPENDENT EPIMERASE/DEHYDRATASE"/>
    <property type="match status" value="1"/>
</dbReference>
<dbReference type="InterPro" id="IPR036291">
    <property type="entry name" value="NAD(P)-bd_dom_sf"/>
</dbReference>
<evidence type="ECO:0000313" key="5">
    <source>
        <dbReference type="Proteomes" id="UP000051236"/>
    </source>
</evidence>
<accession>X0PIE3</accession>
<feature type="domain" description="NAD-dependent epimerase/dehydratase" evidence="3">
    <location>
        <begin position="5"/>
        <end position="204"/>
    </location>
</feature>
<protein>
    <submittedName>
        <fullName evidence="4">Dehydrogenase</fullName>
    </submittedName>
</protein>
<dbReference type="STRING" id="1423734.FC83_GL000281"/>
<evidence type="ECO:0000313" key="4">
    <source>
        <dbReference type="EMBL" id="KRM32716.1"/>
    </source>
</evidence>
<dbReference type="AlphaFoldDB" id="X0PIE3"/>
<evidence type="ECO:0000259" key="3">
    <source>
        <dbReference type="Pfam" id="PF01370"/>
    </source>
</evidence>
<dbReference type="Proteomes" id="UP000051236">
    <property type="component" value="Unassembled WGS sequence"/>
</dbReference>
<dbReference type="InterPro" id="IPR050425">
    <property type="entry name" value="NAD(P)_dehydrat-like"/>
</dbReference>
<dbReference type="OrthoDB" id="9778052at2"/>
<keyword evidence="5" id="KW-1185">Reference proteome</keyword>
<reference evidence="4 5" key="1">
    <citation type="journal article" date="2015" name="Genome Announc.">
        <title>Expanding the biotechnology potential of lactobacilli through comparative genomics of 213 strains and associated genera.</title>
        <authorList>
            <person name="Sun Z."/>
            <person name="Harris H.M."/>
            <person name="McCann A."/>
            <person name="Guo C."/>
            <person name="Argimon S."/>
            <person name="Zhang W."/>
            <person name="Yang X."/>
            <person name="Jeffery I.B."/>
            <person name="Cooney J.C."/>
            <person name="Kagawa T.F."/>
            <person name="Liu W."/>
            <person name="Song Y."/>
            <person name="Salvetti E."/>
            <person name="Wrobel A."/>
            <person name="Rasinkangas P."/>
            <person name="Parkhill J."/>
            <person name="Rea M.C."/>
            <person name="O'Sullivan O."/>
            <person name="Ritari J."/>
            <person name="Douillard F.P."/>
            <person name="Paul Ross R."/>
            <person name="Yang R."/>
            <person name="Briner A.E."/>
            <person name="Felis G.E."/>
            <person name="de Vos W.M."/>
            <person name="Barrangou R."/>
            <person name="Klaenhammer T.R."/>
            <person name="Caufield P.W."/>
            <person name="Cui Y."/>
            <person name="Zhang H."/>
            <person name="O'Toole P.W."/>
        </authorList>
    </citation>
    <scope>NUCLEOTIDE SEQUENCE [LARGE SCALE GENOMIC DNA]</scope>
    <source>
        <strain evidence="4 5">DSM 18527</strain>
    </source>
</reference>
<evidence type="ECO:0000256" key="1">
    <source>
        <dbReference type="ARBA" id="ARBA00023002"/>
    </source>
</evidence>
<dbReference type="Gene3D" id="3.40.50.720">
    <property type="entry name" value="NAD(P)-binding Rossmann-like Domain"/>
    <property type="match status" value="1"/>
</dbReference>
<name>X0PIE3_9LACO</name>
<gene>
    <name evidence="4" type="ORF">FC83_GL000281</name>
</gene>